<sequence>MKRHLVYGFAVLAALALQGCGSSNEDELREWMSGLRATTKPRITPLSEPKKFQPENYRADGATDPFNPLKLTQALRRDSVQVAANATLIAPEMSRRKEPLEAFPLDTMSMVGSLNKAGALTALLKVDNLIYQVRAGNYLGQNYGKITQITETAIQVREIVQDATGDWIERPVTLDLQEGKK</sequence>
<dbReference type="PROSITE" id="PS51257">
    <property type="entry name" value="PROKAR_LIPOPROTEIN"/>
    <property type="match status" value="1"/>
</dbReference>
<keyword evidence="2" id="KW-1185">Reference proteome</keyword>
<proteinExistence type="predicted"/>
<dbReference type="Proteomes" id="UP000199517">
    <property type="component" value="Unassembled WGS sequence"/>
</dbReference>
<dbReference type="Gene3D" id="2.30.30.830">
    <property type="match status" value="1"/>
</dbReference>
<dbReference type="InterPro" id="IPR007446">
    <property type="entry name" value="PilP"/>
</dbReference>
<evidence type="ECO:0000313" key="2">
    <source>
        <dbReference type="Proteomes" id="UP000199517"/>
    </source>
</evidence>
<dbReference type="OrthoDB" id="5296580at2"/>
<dbReference type="STRING" id="32040.SAMN04489710_10171"/>
<dbReference type="Pfam" id="PF04351">
    <property type="entry name" value="PilP"/>
    <property type="match status" value="1"/>
</dbReference>
<accession>A0A1I1RF07</accession>
<name>A0A1I1RF07_9BURK</name>
<reference evidence="2" key="1">
    <citation type="submission" date="2016-10" db="EMBL/GenBank/DDBJ databases">
        <authorList>
            <person name="Varghese N."/>
            <person name="Submissions S."/>
        </authorList>
    </citation>
    <scope>NUCLEOTIDE SEQUENCE [LARGE SCALE GENOMIC DNA]</scope>
    <source>
        <strain evidence="2">DSM 7481</strain>
    </source>
</reference>
<dbReference type="RefSeq" id="WP_092948694.1">
    <property type="nucleotide sequence ID" value="NZ_FOMQ01000001.1"/>
</dbReference>
<dbReference type="PIRSF" id="PIRSF016481">
    <property type="entry name" value="Pilus_assembly_PilP"/>
    <property type="match status" value="1"/>
</dbReference>
<gene>
    <name evidence="1" type="ORF">SAMN04489710_10171</name>
</gene>
<protein>
    <submittedName>
        <fullName evidence="1">Type IV pilus assembly protein PilP</fullName>
    </submittedName>
</protein>
<dbReference type="EMBL" id="FOMQ01000001">
    <property type="protein sequence ID" value="SFD32885.1"/>
    <property type="molecule type" value="Genomic_DNA"/>
</dbReference>
<evidence type="ECO:0000313" key="1">
    <source>
        <dbReference type="EMBL" id="SFD32885.1"/>
    </source>
</evidence>
<dbReference type="AlphaFoldDB" id="A0A1I1RF07"/>
<organism evidence="1 2">
    <name type="scientific">Paracidovorax konjaci</name>
    <dbReference type="NCBI Taxonomy" id="32040"/>
    <lineage>
        <taxon>Bacteria</taxon>
        <taxon>Pseudomonadati</taxon>
        <taxon>Pseudomonadota</taxon>
        <taxon>Betaproteobacteria</taxon>
        <taxon>Burkholderiales</taxon>
        <taxon>Comamonadaceae</taxon>
        <taxon>Paracidovorax</taxon>
    </lineage>
</organism>